<feature type="transmembrane region" description="Helical" evidence="1">
    <location>
        <begin position="20"/>
        <end position="39"/>
    </location>
</feature>
<evidence type="ECO:0000313" key="2">
    <source>
        <dbReference type="EMBL" id="KAH0554987.1"/>
    </source>
</evidence>
<comment type="caution">
    <text evidence="2">The sequence shown here is derived from an EMBL/GenBank/DDBJ whole genome shotgun (WGS) entry which is preliminary data.</text>
</comment>
<sequence length="146" mass="16122">MSERRQGGDTMLMAVDKRVGFAITFLVDVLGSRSLFYSACKQHTRAIALTCSFLAVYLLSTVHAIPHSTFAVIFIQSVRISYFYAFNFSDGSVLMHQVSTGTGLEGLEGSCQKSIFFSLNFISESQPVFVAFIGKNMGFILGYSNR</sequence>
<evidence type="ECO:0008006" key="4">
    <source>
        <dbReference type="Google" id="ProtNLM"/>
    </source>
</evidence>
<evidence type="ECO:0000313" key="3">
    <source>
        <dbReference type="Proteomes" id="UP000826195"/>
    </source>
</evidence>
<feature type="transmembrane region" description="Helical" evidence="1">
    <location>
        <begin position="46"/>
        <end position="65"/>
    </location>
</feature>
<dbReference type="Proteomes" id="UP000826195">
    <property type="component" value="Unassembled WGS sequence"/>
</dbReference>
<keyword evidence="1" id="KW-0812">Transmembrane</keyword>
<accession>A0AAV7I8I2</accession>
<reference evidence="2 3" key="1">
    <citation type="journal article" date="2021" name="J. Hered.">
        <title>A chromosome-level genome assembly of the parasitoid wasp, Cotesia glomerata (Hymenoptera: Braconidae).</title>
        <authorList>
            <person name="Pinto B.J."/>
            <person name="Weis J.J."/>
            <person name="Gamble T."/>
            <person name="Ode P.J."/>
            <person name="Paul R."/>
            <person name="Zaspel J.M."/>
        </authorList>
    </citation>
    <scope>NUCLEOTIDE SEQUENCE [LARGE SCALE GENOMIC DNA]</scope>
    <source>
        <strain evidence="2">CgM1</strain>
    </source>
</reference>
<organism evidence="2 3">
    <name type="scientific">Cotesia glomerata</name>
    <name type="common">Lepidopteran parasitic wasp</name>
    <name type="synonym">Apanteles glomeratus</name>
    <dbReference type="NCBI Taxonomy" id="32391"/>
    <lineage>
        <taxon>Eukaryota</taxon>
        <taxon>Metazoa</taxon>
        <taxon>Ecdysozoa</taxon>
        <taxon>Arthropoda</taxon>
        <taxon>Hexapoda</taxon>
        <taxon>Insecta</taxon>
        <taxon>Pterygota</taxon>
        <taxon>Neoptera</taxon>
        <taxon>Endopterygota</taxon>
        <taxon>Hymenoptera</taxon>
        <taxon>Apocrita</taxon>
        <taxon>Ichneumonoidea</taxon>
        <taxon>Braconidae</taxon>
        <taxon>Microgastrinae</taxon>
        <taxon>Cotesia</taxon>
    </lineage>
</organism>
<proteinExistence type="predicted"/>
<protein>
    <recommendedName>
        <fullName evidence="4">CASP-like protein</fullName>
    </recommendedName>
</protein>
<gene>
    <name evidence="2" type="ORF">KQX54_014389</name>
</gene>
<keyword evidence="1" id="KW-1133">Transmembrane helix</keyword>
<evidence type="ECO:0000256" key="1">
    <source>
        <dbReference type="SAM" id="Phobius"/>
    </source>
</evidence>
<dbReference type="AlphaFoldDB" id="A0AAV7I8I2"/>
<keyword evidence="1" id="KW-0472">Membrane</keyword>
<keyword evidence="3" id="KW-1185">Reference proteome</keyword>
<dbReference type="EMBL" id="JAHXZJ010001119">
    <property type="protein sequence ID" value="KAH0554987.1"/>
    <property type="molecule type" value="Genomic_DNA"/>
</dbReference>
<name>A0AAV7I8I2_COTGL</name>